<reference evidence="1" key="1">
    <citation type="submission" date="2018-11" db="EMBL/GenBank/DDBJ databases">
        <authorList>
            <consortium name="Pathogen Informatics"/>
        </authorList>
    </citation>
    <scope>NUCLEOTIDE SEQUENCE</scope>
</reference>
<dbReference type="Proteomes" id="UP000784294">
    <property type="component" value="Unassembled WGS sequence"/>
</dbReference>
<sequence>MTTCSDDARCMMHFFTGIEEDYLANRISMDLPVEPIDSWLRGICRRLFVEPTIESLHQTLSLEMKVSSTIIKMETYYTLMALVRRQFMLSLFTVVIGTDLQLHTCTYAHINTRFIANIINQIIFYHFGHTILIFISSKKTNKLDEMYSPYFV</sequence>
<comment type="caution">
    <text evidence="1">The sequence shown here is derived from an EMBL/GenBank/DDBJ whole genome shotgun (WGS) entry which is preliminary data.</text>
</comment>
<organism evidence="1 2">
    <name type="scientific">Protopolystoma xenopodis</name>
    <dbReference type="NCBI Taxonomy" id="117903"/>
    <lineage>
        <taxon>Eukaryota</taxon>
        <taxon>Metazoa</taxon>
        <taxon>Spiralia</taxon>
        <taxon>Lophotrochozoa</taxon>
        <taxon>Platyhelminthes</taxon>
        <taxon>Monogenea</taxon>
        <taxon>Polyopisthocotylea</taxon>
        <taxon>Polystomatidea</taxon>
        <taxon>Polystomatidae</taxon>
        <taxon>Protopolystoma</taxon>
    </lineage>
</organism>
<keyword evidence="2" id="KW-1185">Reference proteome</keyword>
<dbReference type="EMBL" id="CAAALY010058694">
    <property type="protein sequence ID" value="VEL22847.1"/>
    <property type="molecule type" value="Genomic_DNA"/>
</dbReference>
<evidence type="ECO:0000313" key="2">
    <source>
        <dbReference type="Proteomes" id="UP000784294"/>
    </source>
</evidence>
<accession>A0A3S5AL55</accession>
<name>A0A3S5AL55_9PLAT</name>
<dbReference type="AlphaFoldDB" id="A0A3S5AL55"/>
<gene>
    <name evidence="1" type="ORF">PXEA_LOCUS16287</name>
</gene>
<proteinExistence type="predicted"/>
<evidence type="ECO:0000313" key="1">
    <source>
        <dbReference type="EMBL" id="VEL22847.1"/>
    </source>
</evidence>
<protein>
    <submittedName>
        <fullName evidence="1">Uncharacterized protein</fullName>
    </submittedName>
</protein>